<evidence type="ECO:0000256" key="6">
    <source>
        <dbReference type="SAM" id="Phobius"/>
    </source>
</evidence>
<keyword evidence="2 6" id="KW-0812">Transmembrane</keyword>
<evidence type="ECO:0000256" key="1">
    <source>
        <dbReference type="ARBA" id="ARBA00004167"/>
    </source>
</evidence>
<evidence type="ECO:0000256" key="2">
    <source>
        <dbReference type="ARBA" id="ARBA00022692"/>
    </source>
</evidence>
<keyword evidence="5" id="KW-0175">Coiled coil</keyword>
<dbReference type="EMBL" id="CP002691">
    <property type="protein sequence ID" value="AEE53047.1"/>
    <property type="molecule type" value="Genomic_DNA"/>
</dbReference>
<keyword evidence="8" id="KW-1185">Reference proteome</keyword>
<dbReference type="PANTHER" id="PTHR30386:SF26">
    <property type="entry name" value="TRANSPORT PROTEIN COMB"/>
    <property type="match status" value="1"/>
</dbReference>
<dbReference type="RefSeq" id="WP_013767582.1">
    <property type="nucleotide sequence ID" value="NC_015510.1"/>
</dbReference>
<evidence type="ECO:0000313" key="7">
    <source>
        <dbReference type="EMBL" id="AEE53047.1"/>
    </source>
</evidence>
<keyword evidence="3 6" id="KW-1133">Transmembrane helix</keyword>
<dbReference type="PRINTS" id="PR01490">
    <property type="entry name" value="RTXTOXIND"/>
</dbReference>
<dbReference type="KEGG" id="hhy:Halhy_5221"/>
<feature type="coiled-coil region" evidence="5">
    <location>
        <begin position="178"/>
        <end position="250"/>
    </location>
</feature>
<evidence type="ECO:0000313" key="8">
    <source>
        <dbReference type="Proteomes" id="UP000008461"/>
    </source>
</evidence>
<dbReference type="InterPro" id="IPR050739">
    <property type="entry name" value="MFP"/>
</dbReference>
<accession>F4L5Y7</accession>
<proteinExistence type="predicted"/>
<dbReference type="AlphaFoldDB" id="F4L5Y7"/>
<dbReference type="PANTHER" id="PTHR30386">
    <property type="entry name" value="MEMBRANE FUSION SUBUNIT OF EMRAB-TOLC MULTIDRUG EFFLUX PUMP"/>
    <property type="match status" value="1"/>
</dbReference>
<evidence type="ECO:0008006" key="9">
    <source>
        <dbReference type="Google" id="ProtNLM"/>
    </source>
</evidence>
<gene>
    <name evidence="7" type="ordered locus">Halhy_5221</name>
</gene>
<reference evidence="7 8" key="1">
    <citation type="journal article" date="2011" name="Stand. Genomic Sci.">
        <title>Complete genome sequence of Haliscomenobacter hydrossis type strain (O).</title>
        <authorList>
            <consortium name="US DOE Joint Genome Institute (JGI-PGF)"/>
            <person name="Daligault H."/>
            <person name="Lapidus A."/>
            <person name="Zeytun A."/>
            <person name="Nolan M."/>
            <person name="Lucas S."/>
            <person name="Del Rio T.G."/>
            <person name="Tice H."/>
            <person name="Cheng J.F."/>
            <person name="Tapia R."/>
            <person name="Han C."/>
            <person name="Goodwin L."/>
            <person name="Pitluck S."/>
            <person name="Liolios K."/>
            <person name="Pagani I."/>
            <person name="Ivanova N."/>
            <person name="Huntemann M."/>
            <person name="Mavromatis K."/>
            <person name="Mikhailova N."/>
            <person name="Pati A."/>
            <person name="Chen A."/>
            <person name="Palaniappan K."/>
            <person name="Land M."/>
            <person name="Hauser L."/>
            <person name="Brambilla E.M."/>
            <person name="Rohde M."/>
            <person name="Verbarg S."/>
            <person name="Goker M."/>
            <person name="Bristow J."/>
            <person name="Eisen J.A."/>
            <person name="Markowitz V."/>
            <person name="Hugenholtz P."/>
            <person name="Kyrpides N.C."/>
            <person name="Klenk H.P."/>
            <person name="Woyke T."/>
        </authorList>
    </citation>
    <scope>NUCLEOTIDE SEQUENCE [LARGE SCALE GENOMIC DNA]</scope>
    <source>
        <strain evidence="8">ATCC 27775 / DSM 1100 / LMG 10767 / O</strain>
    </source>
</reference>
<keyword evidence="4 6" id="KW-0472">Membrane</keyword>
<dbReference type="OrthoDB" id="7057889at2"/>
<organism evidence="7 8">
    <name type="scientific">Haliscomenobacter hydrossis (strain ATCC 27775 / DSM 1100 / LMG 10767 / O)</name>
    <dbReference type="NCBI Taxonomy" id="760192"/>
    <lineage>
        <taxon>Bacteria</taxon>
        <taxon>Pseudomonadati</taxon>
        <taxon>Bacteroidota</taxon>
        <taxon>Saprospiria</taxon>
        <taxon>Saprospirales</taxon>
        <taxon>Haliscomenobacteraceae</taxon>
        <taxon>Haliscomenobacter</taxon>
    </lineage>
</organism>
<protein>
    <recommendedName>
        <fullName evidence="9">Secretion protein HlyD family protein</fullName>
    </recommendedName>
</protein>
<evidence type="ECO:0000256" key="5">
    <source>
        <dbReference type="SAM" id="Coils"/>
    </source>
</evidence>
<feature type="transmembrane region" description="Helical" evidence="6">
    <location>
        <begin position="28"/>
        <end position="47"/>
    </location>
</feature>
<dbReference type="STRING" id="760192.Halhy_5221"/>
<dbReference type="HOGENOM" id="CLU_050642_0_0_10"/>
<dbReference type="Proteomes" id="UP000008461">
    <property type="component" value="Chromosome"/>
</dbReference>
<evidence type="ECO:0000256" key="3">
    <source>
        <dbReference type="ARBA" id="ARBA00022989"/>
    </source>
</evidence>
<dbReference type="eggNOG" id="COG0845">
    <property type="taxonomic scope" value="Bacteria"/>
</dbReference>
<dbReference type="GO" id="GO:0016020">
    <property type="term" value="C:membrane"/>
    <property type="evidence" value="ECO:0007669"/>
    <property type="project" value="UniProtKB-SubCell"/>
</dbReference>
<reference key="2">
    <citation type="submission" date="2011-04" db="EMBL/GenBank/DDBJ databases">
        <title>Complete sequence of chromosome of Haliscomenobacter hydrossis DSM 1100.</title>
        <authorList>
            <consortium name="US DOE Joint Genome Institute (JGI-PGF)"/>
            <person name="Lucas S."/>
            <person name="Han J."/>
            <person name="Lapidus A."/>
            <person name="Bruce D."/>
            <person name="Goodwin L."/>
            <person name="Pitluck S."/>
            <person name="Peters L."/>
            <person name="Kyrpides N."/>
            <person name="Mavromatis K."/>
            <person name="Ivanova N."/>
            <person name="Ovchinnikova G."/>
            <person name="Pagani I."/>
            <person name="Daligault H."/>
            <person name="Detter J.C."/>
            <person name="Han C."/>
            <person name="Land M."/>
            <person name="Hauser L."/>
            <person name="Markowitz V."/>
            <person name="Cheng J.-F."/>
            <person name="Hugenholtz P."/>
            <person name="Woyke T."/>
            <person name="Wu D."/>
            <person name="Verbarg S."/>
            <person name="Frueling A."/>
            <person name="Brambilla E."/>
            <person name="Klenk H.-P."/>
            <person name="Eisen J.A."/>
        </authorList>
    </citation>
    <scope>NUCLEOTIDE SEQUENCE</scope>
    <source>
        <strain>DSM 1100</strain>
    </source>
</reference>
<sequence length="432" mass="49833">MKELENIEIRSEEVQEILGTPPSWMVRWGSLTALAIFVLLMWLAFLVKYPDVVEADIRLVSKDPPVRLTAPNAIRIDEVIVRNNTQVDSGEALLAFRSTANFRHVLTLEDYITALPGLRDEDLLKFKVPNNLVLGELQADLYDFQDVQIKYNSEMYKNLSTSDLRSSQSRISRLDRSLDYQKEMRQQIREQIAEAEQERKNKEHLVSVDQASQDDVNKVLRRIMELNKELARTESEIRDRESEISALRIKVRSMESGADKETNFASEVLRESFLRLRAGVITWKQQHIIEAPTSGLVQIIGRNVSENNFVYKDEPLLTIVPVRDKEIIGRMFIPFNRSGKVKLNQKVIVRLESLDYQEYGVLQGEVSWKSLSPRDDGQKVEVPIEVRFPQGMVTSAGKQVPTEEELFGEARIITEERRFIERIFSGIRGYSY</sequence>
<comment type="subcellular location">
    <subcellularLocation>
        <location evidence="1">Membrane</location>
        <topology evidence="1">Single-pass membrane protein</topology>
    </subcellularLocation>
</comment>
<evidence type="ECO:0000256" key="4">
    <source>
        <dbReference type="ARBA" id="ARBA00023136"/>
    </source>
</evidence>
<name>F4L5Y7_HALH1</name>